<evidence type="ECO:0000256" key="3">
    <source>
        <dbReference type="ARBA" id="ARBA00022692"/>
    </source>
</evidence>
<keyword evidence="6 7" id="KW-0472">Membrane</keyword>
<evidence type="ECO:0000256" key="6">
    <source>
        <dbReference type="ARBA" id="ARBA00023136"/>
    </source>
</evidence>
<feature type="transmembrane region" description="Helical" evidence="7">
    <location>
        <begin position="88"/>
        <end position="109"/>
    </location>
</feature>
<feature type="transmembrane region" description="Helical" evidence="7">
    <location>
        <begin position="171"/>
        <end position="192"/>
    </location>
</feature>
<dbReference type="InterPro" id="IPR022764">
    <property type="entry name" value="Peptidase_S54_rhomboid_dom"/>
</dbReference>
<keyword evidence="5 7" id="KW-1133">Transmembrane helix</keyword>
<dbReference type="EMBL" id="UINC01015584">
    <property type="protein sequence ID" value="SVA65528.1"/>
    <property type="molecule type" value="Genomic_DNA"/>
</dbReference>
<feature type="domain" description="Peptidase S54 rhomboid" evidence="8">
    <location>
        <begin position="49"/>
        <end position="188"/>
    </location>
</feature>
<dbReference type="PANTHER" id="PTHR43731:SF14">
    <property type="entry name" value="PRESENILIN-ASSOCIATED RHOMBOID-LIKE PROTEIN, MITOCHONDRIAL"/>
    <property type="match status" value="1"/>
</dbReference>
<dbReference type="Gene3D" id="1.20.1540.10">
    <property type="entry name" value="Rhomboid-like"/>
    <property type="match status" value="1"/>
</dbReference>
<dbReference type="Pfam" id="PF01694">
    <property type="entry name" value="Rhomboid"/>
    <property type="match status" value="1"/>
</dbReference>
<reference evidence="9" key="1">
    <citation type="submission" date="2018-05" db="EMBL/GenBank/DDBJ databases">
        <authorList>
            <person name="Lanie J.A."/>
            <person name="Ng W.-L."/>
            <person name="Kazmierczak K.M."/>
            <person name="Andrzejewski T.M."/>
            <person name="Davidsen T.M."/>
            <person name="Wayne K.J."/>
            <person name="Tettelin H."/>
            <person name="Glass J.I."/>
            <person name="Rusch D."/>
            <person name="Podicherti R."/>
            <person name="Tsui H.-C.T."/>
            <person name="Winkler M.E."/>
        </authorList>
    </citation>
    <scope>NUCLEOTIDE SEQUENCE</scope>
</reference>
<evidence type="ECO:0000256" key="2">
    <source>
        <dbReference type="ARBA" id="ARBA00009045"/>
    </source>
</evidence>
<dbReference type="InterPro" id="IPR050925">
    <property type="entry name" value="Rhomboid_protease_S54"/>
</dbReference>
<evidence type="ECO:0000256" key="4">
    <source>
        <dbReference type="ARBA" id="ARBA00022801"/>
    </source>
</evidence>
<dbReference type="GO" id="GO:0016020">
    <property type="term" value="C:membrane"/>
    <property type="evidence" value="ECO:0007669"/>
    <property type="project" value="UniProtKB-SubCell"/>
</dbReference>
<keyword evidence="3 7" id="KW-0812">Transmembrane</keyword>
<name>A0A381XLB5_9ZZZZ</name>
<proteinExistence type="inferred from homology"/>
<evidence type="ECO:0000256" key="7">
    <source>
        <dbReference type="SAM" id="Phobius"/>
    </source>
</evidence>
<feature type="transmembrane region" description="Helical" evidence="7">
    <location>
        <begin position="7"/>
        <end position="23"/>
    </location>
</feature>
<feature type="transmembrane region" description="Helical" evidence="7">
    <location>
        <begin position="115"/>
        <end position="135"/>
    </location>
</feature>
<accession>A0A381XLB5</accession>
<protein>
    <recommendedName>
        <fullName evidence="8">Peptidase S54 rhomboid domain-containing protein</fullName>
    </recommendedName>
</protein>
<dbReference type="GO" id="GO:0004252">
    <property type="term" value="F:serine-type endopeptidase activity"/>
    <property type="evidence" value="ECO:0007669"/>
    <property type="project" value="InterPro"/>
</dbReference>
<sequence length="240" mass="25469">MSNAKPIVVYSLLGLNLACWILLELTGGSQDPANLRRLGAITFFEISRGEYWRLLTAMFLHIGAAHLAVNCLSLLIMGGIVERIFGNVRFAIVYLCSGLGGSAFSYAMIPAVSVGAGASGAIFGCLGALGGFFLLRRKDLGELGRQNLNAVLILAGINFVFGFIIPGIDNWAHLGGFIIGGLVGIGLVPPLRGMRQTASVNIDNKSRSTANTSVSRISVSMLTAFLVFAIAMWIGNGRLY</sequence>
<evidence type="ECO:0000256" key="5">
    <source>
        <dbReference type="ARBA" id="ARBA00022989"/>
    </source>
</evidence>
<comment type="subcellular location">
    <subcellularLocation>
        <location evidence="1">Membrane</location>
        <topology evidence="1">Multi-pass membrane protein</topology>
    </subcellularLocation>
</comment>
<feature type="transmembrane region" description="Helical" evidence="7">
    <location>
        <begin position="213"/>
        <end position="234"/>
    </location>
</feature>
<feature type="transmembrane region" description="Helical" evidence="7">
    <location>
        <begin position="147"/>
        <end position="165"/>
    </location>
</feature>
<dbReference type="SUPFAM" id="SSF144091">
    <property type="entry name" value="Rhomboid-like"/>
    <property type="match status" value="1"/>
</dbReference>
<evidence type="ECO:0000259" key="8">
    <source>
        <dbReference type="Pfam" id="PF01694"/>
    </source>
</evidence>
<organism evidence="9">
    <name type="scientific">marine metagenome</name>
    <dbReference type="NCBI Taxonomy" id="408172"/>
    <lineage>
        <taxon>unclassified sequences</taxon>
        <taxon>metagenomes</taxon>
        <taxon>ecological metagenomes</taxon>
    </lineage>
</organism>
<dbReference type="PANTHER" id="PTHR43731">
    <property type="entry name" value="RHOMBOID PROTEASE"/>
    <property type="match status" value="1"/>
</dbReference>
<feature type="transmembrane region" description="Helical" evidence="7">
    <location>
        <begin position="51"/>
        <end position="76"/>
    </location>
</feature>
<evidence type="ECO:0000313" key="9">
    <source>
        <dbReference type="EMBL" id="SVA65528.1"/>
    </source>
</evidence>
<keyword evidence="4" id="KW-0378">Hydrolase</keyword>
<evidence type="ECO:0000256" key="1">
    <source>
        <dbReference type="ARBA" id="ARBA00004141"/>
    </source>
</evidence>
<gene>
    <name evidence="9" type="ORF">METZ01_LOCUS118382</name>
</gene>
<comment type="similarity">
    <text evidence="2">Belongs to the peptidase S54 family.</text>
</comment>
<dbReference type="AlphaFoldDB" id="A0A381XLB5"/>
<dbReference type="InterPro" id="IPR035952">
    <property type="entry name" value="Rhomboid-like_sf"/>
</dbReference>